<evidence type="ECO:0000256" key="5">
    <source>
        <dbReference type="ARBA" id="ARBA00023239"/>
    </source>
</evidence>
<evidence type="ECO:0000313" key="9">
    <source>
        <dbReference type="Proteomes" id="UP001285921"/>
    </source>
</evidence>
<dbReference type="Pfam" id="PF02618">
    <property type="entry name" value="YceG"/>
    <property type="match status" value="1"/>
</dbReference>
<comment type="similarity">
    <text evidence="7">Belongs to the transglycosylase MltG family.</text>
</comment>
<dbReference type="CDD" id="cd08010">
    <property type="entry name" value="MltG_like"/>
    <property type="match status" value="1"/>
</dbReference>
<dbReference type="EC" id="4.2.2.29" evidence="7"/>
<evidence type="ECO:0000256" key="3">
    <source>
        <dbReference type="ARBA" id="ARBA00022989"/>
    </source>
</evidence>
<evidence type="ECO:0000256" key="4">
    <source>
        <dbReference type="ARBA" id="ARBA00023136"/>
    </source>
</evidence>
<comment type="function">
    <text evidence="7">Functions as a peptidoglycan terminase that cleaves nascent peptidoglycan strands endolytically to terminate their elongation.</text>
</comment>
<sequence length="366" mass="40742">MVQSRQQHSRSGPSAGRIALWVILSLLALLIIGAGSVFLYVWNGLKPTAPGEPVRIEIAKGASAFAVSDTLEEHGVIKNSFLFKYYLKAKKEGSHFQAGVYDLSPGMENDEIIAKLNSGDTVAEAMIRFTIPEGFTLLQIADKLSEEKLIDKAKFLALADSAPGWEGAEAVKSIPADDKLHHRLEGYLFPETYELKKGSTEEDILKRMMAELDTKLNTLPEGWTDVLAERKLTLHQLLTIASLIEREVVVDEERPVVAGVIYNRLAKGMPLQIDATVQYLLDKPKERLYEKDLQIDSPYNTYKIDGLPPGPIASPSLSSIKAALYPEKNDYFYYVTKKDGSQTHLFAKTYKEHLKNIETSNQTAAK</sequence>
<gene>
    <name evidence="7" type="primary">mltG</name>
    <name evidence="8" type="ORF">PghCCS26_44210</name>
</gene>
<feature type="site" description="Important for catalytic activity" evidence="7">
    <location>
        <position position="247"/>
    </location>
</feature>
<evidence type="ECO:0000313" key="8">
    <source>
        <dbReference type="EMBL" id="GMK47291.1"/>
    </source>
</evidence>
<dbReference type="PANTHER" id="PTHR30518">
    <property type="entry name" value="ENDOLYTIC MUREIN TRANSGLYCOSYLASE"/>
    <property type="match status" value="1"/>
</dbReference>
<dbReference type="Gene3D" id="3.30.160.60">
    <property type="entry name" value="Classic Zinc Finger"/>
    <property type="match status" value="1"/>
</dbReference>
<feature type="transmembrane region" description="Helical" evidence="7">
    <location>
        <begin position="20"/>
        <end position="42"/>
    </location>
</feature>
<keyword evidence="6 7" id="KW-0961">Cell wall biogenesis/degradation</keyword>
<keyword evidence="9" id="KW-1185">Reference proteome</keyword>
<keyword evidence="5 7" id="KW-0456">Lyase</keyword>
<keyword evidence="4 7" id="KW-0472">Membrane</keyword>
<protein>
    <recommendedName>
        <fullName evidence="7">Endolytic murein transglycosylase</fullName>
        <ecNumber evidence="7">4.2.2.29</ecNumber>
    </recommendedName>
    <alternativeName>
        <fullName evidence="7">Peptidoglycan lytic transglycosylase</fullName>
    </alternativeName>
    <alternativeName>
        <fullName evidence="7">Peptidoglycan polymerization terminase</fullName>
    </alternativeName>
</protein>
<organism evidence="8 9">
    <name type="scientific">Paenibacillus glycanilyticus</name>
    <dbReference type="NCBI Taxonomy" id="126569"/>
    <lineage>
        <taxon>Bacteria</taxon>
        <taxon>Bacillati</taxon>
        <taxon>Bacillota</taxon>
        <taxon>Bacilli</taxon>
        <taxon>Bacillales</taxon>
        <taxon>Paenibacillaceae</taxon>
        <taxon>Paenibacillus</taxon>
    </lineage>
</organism>
<accession>A0ABQ6NQC6</accession>
<evidence type="ECO:0000256" key="6">
    <source>
        <dbReference type="ARBA" id="ARBA00023316"/>
    </source>
</evidence>
<dbReference type="InterPro" id="IPR003770">
    <property type="entry name" value="MLTG-like"/>
</dbReference>
<evidence type="ECO:0000256" key="1">
    <source>
        <dbReference type="ARBA" id="ARBA00022475"/>
    </source>
</evidence>
<comment type="caution">
    <text evidence="8">The sequence shown here is derived from an EMBL/GenBank/DDBJ whole genome shotgun (WGS) entry which is preliminary data.</text>
</comment>
<keyword evidence="2 7" id="KW-0812">Transmembrane</keyword>
<dbReference type="NCBIfam" id="TIGR00247">
    <property type="entry name" value="endolytic transglycosylase MltG"/>
    <property type="match status" value="1"/>
</dbReference>
<dbReference type="Gene3D" id="3.30.1490.480">
    <property type="entry name" value="Endolytic murein transglycosylase"/>
    <property type="match status" value="2"/>
</dbReference>
<evidence type="ECO:0000256" key="7">
    <source>
        <dbReference type="HAMAP-Rule" id="MF_02065"/>
    </source>
</evidence>
<keyword evidence="3 7" id="KW-1133">Transmembrane helix</keyword>
<keyword evidence="1 7" id="KW-1003">Cell membrane</keyword>
<comment type="catalytic activity">
    <reaction evidence="7">
        <text>a peptidoglycan chain = a peptidoglycan chain with N-acetyl-1,6-anhydromuramyl-[peptide] at the reducing end + a peptidoglycan chain with N-acetylglucosamine at the non-reducing end.</text>
        <dbReference type="EC" id="4.2.2.29"/>
    </reaction>
</comment>
<dbReference type="Proteomes" id="UP001285921">
    <property type="component" value="Unassembled WGS sequence"/>
</dbReference>
<comment type="subcellular location">
    <subcellularLocation>
        <location evidence="7">Cell membrane</location>
        <topology evidence="7">Single-pass membrane protein</topology>
    </subcellularLocation>
</comment>
<name>A0ABQ6NQC6_9BACL</name>
<proteinExistence type="inferred from homology"/>
<reference evidence="8 9" key="1">
    <citation type="submission" date="2023-05" db="EMBL/GenBank/DDBJ databases">
        <title>Draft genome of Paenibacillus sp. CCS26.</title>
        <authorList>
            <person name="Akita H."/>
            <person name="Shinto Y."/>
            <person name="Kimura Z."/>
        </authorList>
    </citation>
    <scope>NUCLEOTIDE SEQUENCE [LARGE SCALE GENOMIC DNA]</scope>
    <source>
        <strain evidence="8 9">CCS26</strain>
    </source>
</reference>
<evidence type="ECO:0000256" key="2">
    <source>
        <dbReference type="ARBA" id="ARBA00022692"/>
    </source>
</evidence>
<dbReference type="HAMAP" id="MF_02065">
    <property type="entry name" value="MltG"/>
    <property type="match status" value="1"/>
</dbReference>
<dbReference type="EMBL" id="BTCL01000018">
    <property type="protein sequence ID" value="GMK47291.1"/>
    <property type="molecule type" value="Genomic_DNA"/>
</dbReference>
<dbReference type="PANTHER" id="PTHR30518:SF2">
    <property type="entry name" value="ENDOLYTIC MUREIN TRANSGLYCOSYLASE"/>
    <property type="match status" value="1"/>
</dbReference>